<evidence type="ECO:0000313" key="1">
    <source>
        <dbReference type="EMBL" id="JAU22768.1"/>
    </source>
</evidence>
<dbReference type="EMBL" id="GEVL01023102">
    <property type="protein sequence ID" value="JAU54239.1"/>
    <property type="molecule type" value="Transcribed_RNA"/>
</dbReference>
<proteinExistence type="predicted"/>
<evidence type="ECO:0000313" key="3">
    <source>
        <dbReference type="EMBL" id="JAU54239.1"/>
    </source>
</evidence>
<gene>
    <name evidence="1" type="ORF">GA_TR2328_c2_g1_i1_g.7640</name>
    <name evidence="2" type="ORF">LC_TR14810_c3_g1_i1_g.50489</name>
    <name evidence="3" type="ORF">LE_TR3593_c4_g1_i1_g.11775</name>
    <name evidence="4" type="ORF">MP_TR21892_c3_g1_i1_g.62040</name>
</gene>
<dbReference type="EMBL" id="GEVK01021104">
    <property type="protein sequence ID" value="JAU31728.1"/>
    <property type="molecule type" value="Transcribed_RNA"/>
</dbReference>
<dbReference type="EMBL" id="GEVM01008315">
    <property type="protein sequence ID" value="JAU97623.1"/>
    <property type="molecule type" value="Transcribed_RNA"/>
</dbReference>
<dbReference type="AlphaFoldDB" id="A0A1J3DXL1"/>
<sequence>MCQKQSTQCFGRPCQAQASPLFPALFGCRCGQRIQRITNEVKLNNGPDSRISGNNVSGGCCSFVPPAHTVRAREYVNGVTRPFQLKSLGVTMGPHA</sequence>
<dbReference type="EMBL" id="GEVI01009552">
    <property type="protein sequence ID" value="JAU22768.1"/>
    <property type="molecule type" value="Transcribed_RNA"/>
</dbReference>
<evidence type="ECO:0000313" key="2">
    <source>
        <dbReference type="EMBL" id="JAU31728.1"/>
    </source>
</evidence>
<evidence type="ECO:0000313" key="4">
    <source>
        <dbReference type="EMBL" id="JAU97623.1"/>
    </source>
</evidence>
<organism evidence="1">
    <name type="scientific">Noccaea caerulescens</name>
    <name type="common">Alpine penny-cress</name>
    <name type="synonym">Thlaspi caerulescens</name>
    <dbReference type="NCBI Taxonomy" id="107243"/>
    <lineage>
        <taxon>Eukaryota</taxon>
        <taxon>Viridiplantae</taxon>
        <taxon>Streptophyta</taxon>
        <taxon>Embryophyta</taxon>
        <taxon>Tracheophyta</taxon>
        <taxon>Spermatophyta</taxon>
        <taxon>Magnoliopsida</taxon>
        <taxon>eudicotyledons</taxon>
        <taxon>Gunneridae</taxon>
        <taxon>Pentapetalae</taxon>
        <taxon>rosids</taxon>
        <taxon>malvids</taxon>
        <taxon>Brassicales</taxon>
        <taxon>Brassicaceae</taxon>
        <taxon>Coluteocarpeae</taxon>
        <taxon>Noccaea</taxon>
    </lineage>
</organism>
<name>A0A1J3DXL1_NOCCA</name>
<dbReference type="PROSITE" id="PS51257">
    <property type="entry name" value="PROKAR_LIPOPROTEIN"/>
    <property type="match status" value="1"/>
</dbReference>
<reference evidence="1" key="1">
    <citation type="submission" date="2016-07" db="EMBL/GenBank/DDBJ databases">
        <title>De novo transcriptome assembly of four accessions of the metal hyperaccumulator plant Noccaea caerulescens.</title>
        <authorList>
            <person name="Blande D."/>
            <person name="Halimaa P."/>
            <person name="Tervahauta A.I."/>
            <person name="Aarts M.G."/>
            <person name="Karenlampi S.O."/>
        </authorList>
    </citation>
    <scope>NUCLEOTIDE SEQUENCE</scope>
</reference>
<protein>
    <submittedName>
        <fullName evidence="1">Uncharacterized protein</fullName>
    </submittedName>
</protein>
<accession>A0A1J3DXL1</accession>